<keyword evidence="1" id="KW-0812">Transmembrane</keyword>
<comment type="caution">
    <text evidence="2">The sequence shown here is derived from an EMBL/GenBank/DDBJ whole genome shotgun (WGS) entry which is preliminary data.</text>
</comment>
<feature type="transmembrane region" description="Helical" evidence="1">
    <location>
        <begin position="45"/>
        <end position="67"/>
    </location>
</feature>
<gene>
    <name evidence="2" type="ORF">ACFQ3U_11135</name>
</gene>
<evidence type="ECO:0000256" key="1">
    <source>
        <dbReference type="SAM" id="Phobius"/>
    </source>
</evidence>
<feature type="transmembrane region" description="Helical" evidence="1">
    <location>
        <begin position="12"/>
        <end position="33"/>
    </location>
</feature>
<dbReference type="Pfam" id="PF11255">
    <property type="entry name" value="DUF3054"/>
    <property type="match status" value="1"/>
</dbReference>
<evidence type="ECO:0000313" key="2">
    <source>
        <dbReference type="EMBL" id="MFD1202447.1"/>
    </source>
</evidence>
<name>A0ABW3TPR8_9MICO</name>
<dbReference type="RefSeq" id="WP_343960412.1">
    <property type="nucleotide sequence ID" value="NZ_BAAAKZ010000008.1"/>
</dbReference>
<dbReference type="Proteomes" id="UP001597181">
    <property type="component" value="Unassembled WGS sequence"/>
</dbReference>
<proteinExistence type="predicted"/>
<feature type="transmembrane region" description="Helical" evidence="1">
    <location>
        <begin position="101"/>
        <end position="123"/>
    </location>
</feature>
<keyword evidence="1" id="KW-0472">Membrane</keyword>
<feature type="transmembrane region" description="Helical" evidence="1">
    <location>
        <begin position="79"/>
        <end position="95"/>
    </location>
</feature>
<keyword evidence="1" id="KW-1133">Transmembrane helix</keyword>
<dbReference type="InterPro" id="IPR021414">
    <property type="entry name" value="DUF3054"/>
</dbReference>
<protein>
    <submittedName>
        <fullName evidence="2">DUF3054 domain-containing protein</fullName>
    </submittedName>
</protein>
<sequence length="135" mass="14059">MSTTVQTRQGAGAGAALGSFAIDAALVTVFAAIGRGSHAREATAAGLFETAWPFVAGLAIAWLLSLAWRRPAAPLRTGIPVWIGAVALGMLFRALSGQGTALPFVIVATLTLLLLLVGWRLIAALVRRIRGRRTA</sequence>
<evidence type="ECO:0000313" key="3">
    <source>
        <dbReference type="Proteomes" id="UP001597181"/>
    </source>
</evidence>
<keyword evidence="3" id="KW-1185">Reference proteome</keyword>
<accession>A0ABW3TPR8</accession>
<reference evidence="3" key="1">
    <citation type="journal article" date="2019" name="Int. J. Syst. Evol. Microbiol.">
        <title>The Global Catalogue of Microorganisms (GCM) 10K type strain sequencing project: providing services to taxonomists for standard genome sequencing and annotation.</title>
        <authorList>
            <consortium name="The Broad Institute Genomics Platform"/>
            <consortium name="The Broad Institute Genome Sequencing Center for Infectious Disease"/>
            <person name="Wu L."/>
            <person name="Ma J."/>
        </authorList>
    </citation>
    <scope>NUCLEOTIDE SEQUENCE [LARGE SCALE GENOMIC DNA]</scope>
    <source>
        <strain evidence="3">CCUG 50213</strain>
    </source>
</reference>
<organism evidence="2 3">
    <name type="scientific">Leucobacter albus</name>
    <dbReference type="NCBI Taxonomy" id="272210"/>
    <lineage>
        <taxon>Bacteria</taxon>
        <taxon>Bacillati</taxon>
        <taxon>Actinomycetota</taxon>
        <taxon>Actinomycetes</taxon>
        <taxon>Micrococcales</taxon>
        <taxon>Microbacteriaceae</taxon>
        <taxon>Leucobacter</taxon>
    </lineage>
</organism>
<dbReference type="EMBL" id="JBHTLY010000005">
    <property type="protein sequence ID" value="MFD1202447.1"/>
    <property type="molecule type" value="Genomic_DNA"/>
</dbReference>